<dbReference type="PANTHER" id="PTHR14614">
    <property type="entry name" value="HEPATOCELLULAR CARCINOMA-ASSOCIATED ANTIGEN"/>
    <property type="match status" value="1"/>
</dbReference>
<dbReference type="PANTHER" id="PTHR14614:SF123">
    <property type="entry name" value="OS04G0645500 PROTEIN"/>
    <property type="match status" value="1"/>
</dbReference>
<reference evidence="1" key="1">
    <citation type="submission" date="2010-04" db="EMBL/GenBank/DDBJ databases">
        <authorList>
            <person name="Reid K.E."/>
            <person name="Liao N."/>
            <person name="Chan S."/>
            <person name="Docking R."/>
            <person name="Taylor G."/>
            <person name="Moore R."/>
            <person name="Mayo M."/>
            <person name="Munro S."/>
            <person name="King J."/>
            <person name="Yanchuk A."/>
            <person name="Holt R."/>
            <person name="Jones S."/>
            <person name="Marra M."/>
            <person name="Ritland C.E."/>
            <person name="Ritland K."/>
            <person name="Bohlmann J."/>
        </authorList>
    </citation>
    <scope>NUCLEOTIDE SEQUENCE</scope>
    <source>
        <tissue evidence="1">Bud</tissue>
    </source>
</reference>
<protein>
    <submittedName>
        <fullName evidence="1">Uncharacterized protein</fullName>
    </submittedName>
</protein>
<dbReference type="EMBL" id="BT123037">
    <property type="protein sequence ID" value="ADE76381.1"/>
    <property type="molecule type" value="mRNA"/>
</dbReference>
<dbReference type="Gene3D" id="3.40.50.150">
    <property type="entry name" value="Vaccinia Virus protein VP39"/>
    <property type="match status" value="1"/>
</dbReference>
<proteinExistence type="evidence at transcript level"/>
<dbReference type="InterPro" id="IPR029063">
    <property type="entry name" value="SAM-dependent_MTases_sf"/>
</dbReference>
<name>D5AA12_PICSI</name>
<dbReference type="InterPro" id="IPR019410">
    <property type="entry name" value="Methyltransf_16"/>
</dbReference>
<dbReference type="AlphaFoldDB" id="D5AA12"/>
<dbReference type="Pfam" id="PF10294">
    <property type="entry name" value="Methyltransf_16"/>
    <property type="match status" value="1"/>
</dbReference>
<accession>D5AA12</accession>
<evidence type="ECO:0000313" key="1">
    <source>
        <dbReference type="EMBL" id="ADE76381.1"/>
    </source>
</evidence>
<organism evidence="1">
    <name type="scientific">Picea sitchensis</name>
    <name type="common">Sitka spruce</name>
    <name type="synonym">Pinus sitchensis</name>
    <dbReference type="NCBI Taxonomy" id="3332"/>
    <lineage>
        <taxon>Eukaryota</taxon>
        <taxon>Viridiplantae</taxon>
        <taxon>Streptophyta</taxon>
        <taxon>Embryophyta</taxon>
        <taxon>Tracheophyta</taxon>
        <taxon>Spermatophyta</taxon>
        <taxon>Pinopsida</taxon>
        <taxon>Pinidae</taxon>
        <taxon>Conifers I</taxon>
        <taxon>Pinales</taxon>
        <taxon>Pinaceae</taxon>
        <taxon>Picea</taxon>
    </lineage>
</organism>
<sequence length="203" mass="22496">MGIGREIEIGDRTLIIHDHEDLADSIAGSWTWDCSLVLAQWLPMPSWPPDSFTGKRVVELGAGTGIPGLTAAALGASVVLTDIPELLPGLQRNVDENDLRQQATVKSLMWGDDCSPLSPPVDFLLMSDLLYDVKAMPALCKTLNELADGRTQILLAYELRHGTTECFKALLEAGFRWTKVPQEELHPQWQSEDIGIFRVFKQI</sequence>
<dbReference type="SUPFAM" id="SSF53335">
    <property type="entry name" value="S-adenosyl-L-methionine-dependent methyltransferases"/>
    <property type="match status" value="1"/>
</dbReference>